<keyword evidence="7 9" id="KW-0862">Zinc</keyword>
<dbReference type="GO" id="GO:0004177">
    <property type="term" value="F:aminopeptidase activity"/>
    <property type="evidence" value="ECO:0007669"/>
    <property type="project" value="UniProtKB-KW"/>
</dbReference>
<dbReference type="PANTHER" id="PTHR28570:SF3">
    <property type="entry name" value="ASPARTYL AMINOPEPTIDASE"/>
    <property type="match status" value="1"/>
</dbReference>
<evidence type="ECO:0000256" key="9">
    <source>
        <dbReference type="RuleBase" id="RU004386"/>
    </source>
</evidence>
<evidence type="ECO:0000256" key="5">
    <source>
        <dbReference type="ARBA" id="ARBA00022723"/>
    </source>
</evidence>
<evidence type="ECO:0000256" key="4">
    <source>
        <dbReference type="ARBA" id="ARBA00022670"/>
    </source>
</evidence>
<evidence type="ECO:0000256" key="1">
    <source>
        <dbReference type="ARBA" id="ARBA00001947"/>
    </source>
</evidence>
<keyword evidence="4 9" id="KW-0645">Protease</keyword>
<dbReference type="GO" id="GO:0006508">
    <property type="term" value="P:proteolysis"/>
    <property type="evidence" value="ECO:0007669"/>
    <property type="project" value="UniProtKB-KW"/>
</dbReference>
<evidence type="ECO:0000256" key="8">
    <source>
        <dbReference type="ARBA" id="ARBA00023049"/>
    </source>
</evidence>
<reference evidence="11 12" key="1">
    <citation type="submission" date="2015-09" db="EMBL/GenBank/DDBJ databases">
        <title>Sorangium comparison.</title>
        <authorList>
            <person name="Zaburannyi N."/>
            <person name="Bunk B."/>
            <person name="Overmann J."/>
            <person name="Mueller R."/>
        </authorList>
    </citation>
    <scope>NUCLEOTIDE SEQUENCE [LARGE SCALE GENOMIC DNA]</scope>
    <source>
        <strain evidence="11 12">So ceGT47</strain>
    </source>
</reference>
<dbReference type="SUPFAM" id="SSF53187">
    <property type="entry name" value="Zn-dependent exopeptidases"/>
    <property type="match status" value="1"/>
</dbReference>
<sequence>MTAPEILDRAGDLKPSTDLGERFPRSADEMASLRARGALAARDLCAFIDRAPTPYHAVREVASRLTAAGFSELGERDAWALAPGDRRFVIRGGSTLVAFVAGAEHPARGGFRILGAHTDSPNLRVKPNADLSRSGYQQLGVEVYGGVLYATWLDRDLSVAGRVHVRREGRVEHHLVDLGRPVARVPNLAIHLNRGVNSDGLVLNAQKHLVPVIGLGKDADLKAVLACALDAPRDAVLGFDLCLYDTQKASLGGLSDELIFASRLDNLASCHAATTALLGAGDPGAATRVIALYDHEECGSRSAVGAAGSVLRDVLARIVDAYPAREPQAFARAIAGSLLISADMAHAVHPNYADQHEPRHAPQINRGLVIKSNANQSYATDGATAAALEALCHDVGYAPQRFVVRSDLPCGSTIGPITAAALGIATVDVGAPMLSMHSCREMAGTLDVHLTIETYRRALGG</sequence>
<keyword evidence="6 9" id="KW-0378">Hydrolase</keyword>
<dbReference type="PANTHER" id="PTHR28570">
    <property type="entry name" value="ASPARTYL AMINOPEPTIDASE"/>
    <property type="match status" value="1"/>
</dbReference>
<dbReference type="GO" id="GO:0008237">
    <property type="term" value="F:metallopeptidase activity"/>
    <property type="evidence" value="ECO:0007669"/>
    <property type="project" value="UniProtKB-KW"/>
</dbReference>
<dbReference type="EMBL" id="CP012670">
    <property type="protein sequence ID" value="AUX23616.1"/>
    <property type="molecule type" value="Genomic_DNA"/>
</dbReference>
<evidence type="ECO:0000256" key="2">
    <source>
        <dbReference type="ARBA" id="ARBA00008290"/>
    </source>
</evidence>
<dbReference type="Gene3D" id="3.40.630.10">
    <property type="entry name" value="Zn peptidases"/>
    <property type="match status" value="1"/>
</dbReference>
<dbReference type="PRINTS" id="PR00932">
    <property type="entry name" value="AMINO1PTASE"/>
</dbReference>
<evidence type="ECO:0000313" key="11">
    <source>
        <dbReference type="EMBL" id="AUX23616.1"/>
    </source>
</evidence>
<proteinExistence type="inferred from homology"/>
<evidence type="ECO:0000256" key="6">
    <source>
        <dbReference type="ARBA" id="ARBA00022801"/>
    </source>
</evidence>
<accession>A0A4P2Q3M9</accession>
<dbReference type="EC" id="3.4.11.-" evidence="10"/>
<dbReference type="Proteomes" id="UP000295781">
    <property type="component" value="Chromosome"/>
</dbReference>
<protein>
    <recommendedName>
        <fullName evidence="10">M18 family aminopeptidase</fullName>
        <ecNumber evidence="10">3.4.11.-</ecNumber>
    </recommendedName>
</protein>
<dbReference type="GO" id="GO:0008270">
    <property type="term" value="F:zinc ion binding"/>
    <property type="evidence" value="ECO:0007669"/>
    <property type="project" value="InterPro"/>
</dbReference>
<dbReference type="InterPro" id="IPR023358">
    <property type="entry name" value="Peptidase_M18_dom2"/>
</dbReference>
<keyword evidence="5 9" id="KW-0479">Metal-binding</keyword>
<dbReference type="AlphaFoldDB" id="A0A4P2Q3M9"/>
<evidence type="ECO:0000256" key="7">
    <source>
        <dbReference type="ARBA" id="ARBA00022833"/>
    </source>
</evidence>
<comment type="cofactor">
    <cofactor evidence="1 10">
        <name>Zn(2+)</name>
        <dbReference type="ChEBI" id="CHEBI:29105"/>
    </cofactor>
</comment>
<name>A0A4P2Q3M9_SORCE</name>
<dbReference type="InterPro" id="IPR001948">
    <property type="entry name" value="Peptidase_M18"/>
</dbReference>
<dbReference type="NCBIfam" id="NF002759">
    <property type="entry name" value="PRK02813.1"/>
    <property type="match status" value="1"/>
</dbReference>
<evidence type="ECO:0000313" key="12">
    <source>
        <dbReference type="Proteomes" id="UP000295781"/>
    </source>
</evidence>
<dbReference type="GO" id="GO:0005737">
    <property type="term" value="C:cytoplasm"/>
    <property type="evidence" value="ECO:0007669"/>
    <property type="project" value="UniProtKB-ARBA"/>
</dbReference>
<gene>
    <name evidence="11" type="ORF">SOCEGT47_041430</name>
</gene>
<dbReference type="Gene3D" id="2.30.250.10">
    <property type="entry name" value="Aminopeptidase i, Domain 2"/>
    <property type="match status" value="1"/>
</dbReference>
<organism evidence="11 12">
    <name type="scientific">Sorangium cellulosum</name>
    <name type="common">Polyangium cellulosum</name>
    <dbReference type="NCBI Taxonomy" id="56"/>
    <lineage>
        <taxon>Bacteria</taxon>
        <taxon>Pseudomonadati</taxon>
        <taxon>Myxococcota</taxon>
        <taxon>Polyangia</taxon>
        <taxon>Polyangiales</taxon>
        <taxon>Polyangiaceae</taxon>
        <taxon>Sorangium</taxon>
    </lineage>
</organism>
<keyword evidence="3 9" id="KW-0031">Aminopeptidase</keyword>
<comment type="similarity">
    <text evidence="2 9">Belongs to the peptidase M18 family.</text>
</comment>
<evidence type="ECO:0000256" key="3">
    <source>
        <dbReference type="ARBA" id="ARBA00022438"/>
    </source>
</evidence>
<dbReference type="SUPFAM" id="SSF101821">
    <property type="entry name" value="Aminopeptidase/glucanase lid domain"/>
    <property type="match status" value="1"/>
</dbReference>
<dbReference type="CDD" id="cd05658">
    <property type="entry name" value="M18_DAP"/>
    <property type="match status" value="1"/>
</dbReference>
<dbReference type="Pfam" id="PF02127">
    <property type="entry name" value="Peptidase_M18"/>
    <property type="match status" value="1"/>
</dbReference>
<keyword evidence="8 9" id="KW-0482">Metalloprotease</keyword>
<evidence type="ECO:0000256" key="10">
    <source>
        <dbReference type="RuleBase" id="RU004387"/>
    </source>
</evidence>